<dbReference type="AlphaFoldDB" id="A0A6U9JAL8"/>
<gene>
    <name evidence="2" type="ORF">BRAN1462_LOCUS27985</name>
</gene>
<sequence length="332" mass="33691">MATLPSTAVAASTAFDAQALEMRLQRVFKDQNQHVGIELGGGTRAADGDDDAVAGLSLLAASESYGAAAEDIGYFPLSEQASGSHIRQLPNSLGLRLGGLGVCPAGVPGGQLTSPPAVQAGAGGASVYAGEPMLDPPSQGRQPPPYGAGVVMAPDNAAKYPSSPADAPADPAAALTRPQLMARPDCGPSSLDDGMARQSTPLKLAYINTPFQLGGLGTGLDSPGYHPAANIPGYFSGVVLQHQKPPPVPVASPTVPGVPMMSPVSAGSVGHPFSCAAPCKYSHRRGCKDGAACTRCHICRWSREAEKRAKATRGGPDSPVRCKPVPSAEVGA</sequence>
<reference evidence="2" key="1">
    <citation type="submission" date="2021-01" db="EMBL/GenBank/DDBJ databases">
        <authorList>
            <person name="Corre E."/>
            <person name="Pelletier E."/>
            <person name="Niang G."/>
            <person name="Scheremetjew M."/>
            <person name="Finn R."/>
            <person name="Kale V."/>
            <person name="Holt S."/>
            <person name="Cochrane G."/>
            <person name="Meng A."/>
            <person name="Brown T."/>
            <person name="Cohen L."/>
        </authorList>
    </citation>
    <scope>NUCLEOTIDE SEQUENCE</scope>
    <source>
        <strain evidence="2">RCC3387</strain>
    </source>
</reference>
<proteinExistence type="predicted"/>
<evidence type="ECO:0000256" key="1">
    <source>
        <dbReference type="SAM" id="MobiDB-lite"/>
    </source>
</evidence>
<accession>A0A6U9JAL8</accession>
<organism evidence="2">
    <name type="scientific">Zooxanthella nutricula</name>
    <dbReference type="NCBI Taxonomy" id="1333877"/>
    <lineage>
        <taxon>Eukaryota</taxon>
        <taxon>Sar</taxon>
        <taxon>Alveolata</taxon>
        <taxon>Dinophyceae</taxon>
        <taxon>Peridiniales</taxon>
        <taxon>Peridiniales incertae sedis</taxon>
        <taxon>Zooxanthella</taxon>
    </lineage>
</organism>
<evidence type="ECO:0008006" key="3">
    <source>
        <dbReference type="Google" id="ProtNLM"/>
    </source>
</evidence>
<feature type="region of interest" description="Disordered" evidence="1">
    <location>
        <begin position="307"/>
        <end position="332"/>
    </location>
</feature>
<dbReference type="EMBL" id="HBGW01044142">
    <property type="protein sequence ID" value="CAD9569993.1"/>
    <property type="molecule type" value="Transcribed_RNA"/>
</dbReference>
<evidence type="ECO:0000313" key="2">
    <source>
        <dbReference type="EMBL" id="CAD9569993.1"/>
    </source>
</evidence>
<protein>
    <recommendedName>
        <fullName evidence="3">C3H1-type domain-containing protein</fullName>
    </recommendedName>
</protein>
<name>A0A6U9JAL8_9DINO</name>